<dbReference type="SMART" id="SM01152">
    <property type="entry name" value="DUF167"/>
    <property type="match status" value="1"/>
</dbReference>
<dbReference type="STRING" id="13333.U5D6S6"/>
<dbReference type="Gramene" id="ERN16038">
    <property type="protein sequence ID" value="ERN16038"/>
    <property type="gene ID" value="AMTR_s00030p00110130"/>
</dbReference>
<evidence type="ECO:0000313" key="4">
    <source>
        <dbReference type="Proteomes" id="UP000017836"/>
    </source>
</evidence>
<sequence length="128" mass="13173">MAPKRAKSKTDSPAPAPSHNASGGENFPASLRLIPPATVAVTVHAKPGSKVASITDVSGDAVGVQIDAPAKDGEANSALLDFLSTVIGVKRRQLSIASGSKSRGKVVLVEDVTLDNVYNALKKNCDCH</sequence>
<dbReference type="PANTHER" id="PTHR47817:SF2">
    <property type="entry name" value="OS04G0686300 PROTEIN"/>
    <property type="match status" value="1"/>
</dbReference>
<dbReference type="Pfam" id="PF02594">
    <property type="entry name" value="DUF167"/>
    <property type="match status" value="1"/>
</dbReference>
<proteinExistence type="inferred from homology"/>
<dbReference type="OrthoDB" id="244097at2759"/>
<name>U5D6S6_AMBTC</name>
<comment type="similarity">
    <text evidence="1">Belongs to the UPF0235 family.</text>
</comment>
<dbReference type="NCBIfam" id="TIGR00251">
    <property type="entry name" value="DUF167 family protein"/>
    <property type="match status" value="1"/>
</dbReference>
<dbReference type="InterPro" id="IPR036591">
    <property type="entry name" value="YggU-like_sf"/>
</dbReference>
<dbReference type="EMBL" id="KI392485">
    <property type="protein sequence ID" value="ERN16038.1"/>
    <property type="molecule type" value="Genomic_DNA"/>
</dbReference>
<dbReference type="SUPFAM" id="SSF69786">
    <property type="entry name" value="YggU-like"/>
    <property type="match status" value="1"/>
</dbReference>
<keyword evidence="4" id="KW-1185">Reference proteome</keyword>
<accession>U5D6S6</accession>
<dbReference type="AlphaFoldDB" id="U5D6S6"/>
<dbReference type="Gene3D" id="3.30.1200.10">
    <property type="entry name" value="YggU-like"/>
    <property type="match status" value="1"/>
</dbReference>
<evidence type="ECO:0000256" key="2">
    <source>
        <dbReference type="SAM" id="MobiDB-lite"/>
    </source>
</evidence>
<dbReference type="OMA" id="NICIQIL"/>
<evidence type="ECO:0000313" key="3">
    <source>
        <dbReference type="EMBL" id="ERN16038.1"/>
    </source>
</evidence>
<dbReference type="PANTHER" id="PTHR47817">
    <property type="entry name" value="OS04G0686300 PROTEIN"/>
    <property type="match status" value="1"/>
</dbReference>
<gene>
    <name evidence="3" type="ORF">AMTR_s00030p00110130</name>
</gene>
<dbReference type="Proteomes" id="UP000017836">
    <property type="component" value="Unassembled WGS sequence"/>
</dbReference>
<dbReference type="InterPro" id="IPR003746">
    <property type="entry name" value="DUF167"/>
</dbReference>
<evidence type="ECO:0000256" key="1">
    <source>
        <dbReference type="ARBA" id="ARBA00010364"/>
    </source>
</evidence>
<dbReference type="HOGENOM" id="CLU_130694_2_1_1"/>
<dbReference type="KEGG" id="atr:18444336"/>
<dbReference type="eggNOG" id="KOG3276">
    <property type="taxonomic scope" value="Eukaryota"/>
</dbReference>
<dbReference type="HAMAP" id="MF_00634">
    <property type="entry name" value="UPF0235"/>
    <property type="match status" value="1"/>
</dbReference>
<reference evidence="4" key="1">
    <citation type="journal article" date="2013" name="Science">
        <title>The Amborella genome and the evolution of flowering plants.</title>
        <authorList>
            <consortium name="Amborella Genome Project"/>
        </authorList>
    </citation>
    <scope>NUCLEOTIDE SEQUENCE [LARGE SCALE GENOMIC DNA]</scope>
</reference>
<feature type="region of interest" description="Disordered" evidence="2">
    <location>
        <begin position="1"/>
        <end position="29"/>
    </location>
</feature>
<organism evidence="3 4">
    <name type="scientific">Amborella trichopoda</name>
    <dbReference type="NCBI Taxonomy" id="13333"/>
    <lineage>
        <taxon>Eukaryota</taxon>
        <taxon>Viridiplantae</taxon>
        <taxon>Streptophyta</taxon>
        <taxon>Embryophyta</taxon>
        <taxon>Tracheophyta</taxon>
        <taxon>Spermatophyta</taxon>
        <taxon>Magnoliopsida</taxon>
        <taxon>Amborellales</taxon>
        <taxon>Amborellaceae</taxon>
        <taxon>Amborella</taxon>
    </lineage>
</organism>
<protein>
    <submittedName>
        <fullName evidence="3">Uncharacterized protein</fullName>
    </submittedName>
</protein>